<dbReference type="Proteomes" id="UP000299367">
    <property type="component" value="Unassembled WGS sequence"/>
</dbReference>
<name>A0A480AD78_9CYAN</name>
<gene>
    <name evidence="1" type="ORF">NIES80_07820</name>
</gene>
<dbReference type="AlphaFoldDB" id="A0A480AD78"/>
<sequence>MKFDWSSYLEVAKTLYHEAISTSNQAKKALKCAERINRLLEKIKK</sequence>
<accession>A0A480AD78</accession>
<comment type="caution">
    <text evidence="1">The sequence shown here is derived from an EMBL/GenBank/DDBJ whole genome shotgun (WGS) entry which is preliminary data.</text>
</comment>
<organism evidence="1 2">
    <name type="scientific">Dolichospermum planctonicum</name>
    <dbReference type="NCBI Taxonomy" id="136072"/>
    <lineage>
        <taxon>Bacteria</taxon>
        <taxon>Bacillati</taxon>
        <taxon>Cyanobacteriota</taxon>
        <taxon>Cyanophyceae</taxon>
        <taxon>Nostocales</taxon>
        <taxon>Aphanizomenonaceae</taxon>
        <taxon>Dolichospermum</taxon>
    </lineage>
</organism>
<protein>
    <submittedName>
        <fullName evidence="1">Uncharacterized protein</fullName>
    </submittedName>
</protein>
<reference evidence="2" key="1">
    <citation type="submission" date="2019-02" db="EMBL/GenBank/DDBJ databases">
        <title>Draft genome sequence of Dolichospermum planctonicum NIES-80.</title>
        <authorList>
            <person name="Yamaguchi H."/>
            <person name="Suzuki S."/>
            <person name="Kawachi M."/>
        </authorList>
    </citation>
    <scope>NUCLEOTIDE SEQUENCE [LARGE SCALE GENOMIC DNA]</scope>
    <source>
        <strain evidence="2">NIES-80</strain>
    </source>
</reference>
<evidence type="ECO:0000313" key="1">
    <source>
        <dbReference type="EMBL" id="GCL41088.1"/>
    </source>
</evidence>
<dbReference type="EMBL" id="BJCF01000005">
    <property type="protein sequence ID" value="GCL41088.1"/>
    <property type="molecule type" value="Genomic_DNA"/>
</dbReference>
<proteinExistence type="predicted"/>
<evidence type="ECO:0000313" key="2">
    <source>
        <dbReference type="Proteomes" id="UP000299367"/>
    </source>
</evidence>